<dbReference type="InterPro" id="IPR002913">
    <property type="entry name" value="START_lipid-bd_dom"/>
</dbReference>
<proteinExistence type="predicted"/>
<dbReference type="InterPro" id="IPR023393">
    <property type="entry name" value="START-like_dom_sf"/>
</dbReference>
<name>A0AAV7K9D1_9METZ</name>
<evidence type="ECO:0000313" key="2">
    <source>
        <dbReference type="EMBL" id="KAI6657279.1"/>
    </source>
</evidence>
<keyword evidence="2" id="KW-0176">Collagen</keyword>
<dbReference type="AlphaFoldDB" id="A0AAV7K9D1"/>
<dbReference type="InterPro" id="IPR051213">
    <property type="entry name" value="START_lipid_transfer"/>
</dbReference>
<evidence type="ECO:0000313" key="3">
    <source>
        <dbReference type="Proteomes" id="UP001165289"/>
    </source>
</evidence>
<dbReference type="GO" id="GO:0005737">
    <property type="term" value="C:cytoplasm"/>
    <property type="evidence" value="ECO:0007669"/>
    <property type="project" value="UniProtKB-ARBA"/>
</dbReference>
<dbReference type="GO" id="GO:0005581">
    <property type="term" value="C:collagen trimer"/>
    <property type="evidence" value="ECO:0007669"/>
    <property type="project" value="UniProtKB-KW"/>
</dbReference>
<dbReference type="EMBL" id="JAKMXF010000111">
    <property type="protein sequence ID" value="KAI6657279.1"/>
    <property type="molecule type" value="Genomic_DNA"/>
</dbReference>
<dbReference type="GO" id="GO:0035621">
    <property type="term" value="P:ER to Golgi ceramide transport"/>
    <property type="evidence" value="ECO:0007669"/>
    <property type="project" value="TreeGrafter"/>
</dbReference>
<evidence type="ECO:0000259" key="1">
    <source>
        <dbReference type="PROSITE" id="PS50848"/>
    </source>
</evidence>
<dbReference type="SUPFAM" id="SSF55961">
    <property type="entry name" value="Bet v1-like"/>
    <property type="match status" value="1"/>
</dbReference>
<dbReference type="PANTHER" id="PTHR19308:SF53">
    <property type="entry name" value="CERAMIDE TRANSFER PROTEIN"/>
    <property type="match status" value="1"/>
</dbReference>
<dbReference type="PANTHER" id="PTHR19308">
    <property type="entry name" value="PHOSPHATIDYLCHOLINE TRANSFER PROTEIN"/>
    <property type="match status" value="1"/>
</dbReference>
<reference evidence="2 3" key="1">
    <citation type="journal article" date="2023" name="BMC Biol.">
        <title>The compact genome of the sponge Oopsacas minuta (Hexactinellida) is lacking key metazoan core genes.</title>
        <authorList>
            <person name="Santini S."/>
            <person name="Schenkelaars Q."/>
            <person name="Jourda C."/>
            <person name="Duchesne M."/>
            <person name="Belahbib H."/>
            <person name="Rocher C."/>
            <person name="Selva M."/>
            <person name="Riesgo A."/>
            <person name="Vervoort M."/>
            <person name="Leys S.P."/>
            <person name="Kodjabachian L."/>
            <person name="Le Bivic A."/>
            <person name="Borchiellini C."/>
            <person name="Claverie J.M."/>
            <person name="Renard E."/>
        </authorList>
    </citation>
    <scope>NUCLEOTIDE SEQUENCE [LARGE SCALE GENOMIC DNA]</scope>
    <source>
        <strain evidence="2">SPO-2</strain>
    </source>
</reference>
<dbReference type="Pfam" id="PF01852">
    <property type="entry name" value="START"/>
    <property type="match status" value="1"/>
</dbReference>
<dbReference type="GO" id="GO:0008289">
    <property type="term" value="F:lipid binding"/>
    <property type="evidence" value="ECO:0007669"/>
    <property type="project" value="InterPro"/>
</dbReference>
<keyword evidence="3" id="KW-1185">Reference proteome</keyword>
<accession>A0AAV7K9D1</accession>
<gene>
    <name evidence="2" type="ORF">LOD99_27</name>
</gene>
<comment type="caution">
    <text evidence="2">The sequence shown here is derived from an EMBL/GenBank/DDBJ whole genome shotgun (WGS) entry which is preliminary data.</text>
</comment>
<organism evidence="2 3">
    <name type="scientific">Oopsacas minuta</name>
    <dbReference type="NCBI Taxonomy" id="111878"/>
    <lineage>
        <taxon>Eukaryota</taxon>
        <taxon>Metazoa</taxon>
        <taxon>Porifera</taxon>
        <taxon>Hexactinellida</taxon>
        <taxon>Hexasterophora</taxon>
        <taxon>Lyssacinosida</taxon>
        <taxon>Leucopsacidae</taxon>
        <taxon>Oopsacas</taxon>
    </lineage>
</organism>
<dbReference type="PROSITE" id="PS50848">
    <property type="entry name" value="START"/>
    <property type="match status" value="1"/>
</dbReference>
<feature type="domain" description="START" evidence="1">
    <location>
        <begin position="61"/>
        <end position="271"/>
    </location>
</feature>
<protein>
    <submittedName>
        <fullName evidence="2">Collagen type IV alpha-3-binding protein-like</fullName>
    </submittedName>
</protein>
<sequence>MDEKFFDANESEKALDSKETILKGDIRGIPFDTHYIGQHYLHSRVKEKVAQYATYAYENVTDQDNWSVVHEDGEMKVYRREIEDGEGIVLDPLKATHTVRGITAREMANIFFYPDTRMEWEGTLEAVEQIETLDDVTCVYRHLHKRIWPSQQRETIFCSNMCVLTDVPQTENSIGGTYFVMNFSVEHPKARIEPKLVRVKINISLACQTFTDFPVNNLDDLKRTDINCRLTYTAEVHPGGWAPAKVIRNIGKREITKFLKKISTFSIDHVSSKPIDL</sequence>
<dbReference type="Proteomes" id="UP001165289">
    <property type="component" value="Unassembled WGS sequence"/>
</dbReference>
<dbReference type="Gene3D" id="3.30.530.20">
    <property type="match status" value="1"/>
</dbReference>